<dbReference type="GO" id="GO:0048278">
    <property type="term" value="P:vesicle docking"/>
    <property type="evidence" value="ECO:0007669"/>
    <property type="project" value="TreeGrafter"/>
</dbReference>
<dbReference type="AlphaFoldDB" id="A0AAD3D8G6"/>
<dbReference type="GO" id="GO:0005484">
    <property type="term" value="F:SNAP receptor activity"/>
    <property type="evidence" value="ECO:0007669"/>
    <property type="project" value="TreeGrafter"/>
</dbReference>
<feature type="domain" description="T-SNARE coiled-coil homology" evidence="11">
    <location>
        <begin position="324"/>
        <end position="386"/>
    </location>
</feature>
<keyword evidence="4 10" id="KW-0812">Transmembrane</keyword>
<dbReference type="SMART" id="SM00397">
    <property type="entry name" value="t_SNARE"/>
    <property type="match status" value="1"/>
</dbReference>
<sequence>MVSQDRTAEFFSLCQSLPPPATPQNTQPKPPPPPPSSRYSYKAEAAEELRTFHKTASIISKEIHSTSQLLSELTSLIHSRSGSLFVDESQKVNNLVLRIKSNIESLNTKLDASNEMIQRNKIRLGRNSQAGQEATNLVGQLQEEFVNTTKGFKNVLQVRSDRMKEKTDRETNFHKTSKEEEGETISLLGNKPKVYQEYQDNGKLSSGLSSFGGGGFNNGGGLNLTEMASSGPRLDLTSAILQNQGGSSMNPGESTTQLPRPYGIRQTENNFGDNTGMRLRHSQSSVSNNDTLPTTSLPVYTPLDIQRMEEQSGQSQMMQLIPDQNYLRERADAMETVESNIVELGTIFNKLAVMVNEHSEMVQRVEDNVDAANDNLTLSLNTLTDTLDNLRSNKQLFFRMMAVLVVFVIFFITFFA</sequence>
<keyword evidence="3" id="KW-0813">Transport</keyword>
<evidence type="ECO:0000256" key="7">
    <source>
        <dbReference type="ARBA" id="ARBA00023136"/>
    </source>
</evidence>
<dbReference type="GO" id="GO:0000149">
    <property type="term" value="F:SNARE binding"/>
    <property type="evidence" value="ECO:0007669"/>
    <property type="project" value="TreeGrafter"/>
</dbReference>
<accession>A0AAD3D8G6</accession>
<proteinExistence type="inferred from homology"/>
<feature type="compositionally biased region" description="Basic and acidic residues" evidence="9">
    <location>
        <begin position="163"/>
        <end position="179"/>
    </location>
</feature>
<keyword evidence="7 10" id="KW-0472">Membrane</keyword>
<dbReference type="SUPFAM" id="SSF47661">
    <property type="entry name" value="t-snare proteins"/>
    <property type="match status" value="2"/>
</dbReference>
<dbReference type="EMBL" id="BLLK01000069">
    <property type="protein sequence ID" value="GFH59769.1"/>
    <property type="molecule type" value="Genomic_DNA"/>
</dbReference>
<feature type="coiled-coil region" evidence="8">
    <location>
        <begin position="355"/>
        <end position="393"/>
    </location>
</feature>
<evidence type="ECO:0000256" key="1">
    <source>
        <dbReference type="ARBA" id="ARBA00004211"/>
    </source>
</evidence>
<dbReference type="Proteomes" id="UP001054902">
    <property type="component" value="Unassembled WGS sequence"/>
</dbReference>
<comment type="subcellular location">
    <subcellularLocation>
        <location evidence="1">Membrane</location>
        <topology evidence="1">Single-pass type IV membrane protein</topology>
    </subcellularLocation>
</comment>
<dbReference type="Gene3D" id="1.20.58.70">
    <property type="match status" value="1"/>
</dbReference>
<evidence type="ECO:0000256" key="5">
    <source>
        <dbReference type="ARBA" id="ARBA00022989"/>
    </source>
</evidence>
<evidence type="ECO:0000259" key="11">
    <source>
        <dbReference type="PROSITE" id="PS50192"/>
    </source>
</evidence>
<comment type="caution">
    <text evidence="12">The sequence shown here is derived from an EMBL/GenBank/DDBJ whole genome shotgun (WGS) entry which is preliminary data.</text>
</comment>
<evidence type="ECO:0000256" key="6">
    <source>
        <dbReference type="ARBA" id="ARBA00023054"/>
    </source>
</evidence>
<dbReference type="GO" id="GO:0006888">
    <property type="term" value="P:endoplasmic reticulum to Golgi vesicle-mediated transport"/>
    <property type="evidence" value="ECO:0007669"/>
    <property type="project" value="TreeGrafter"/>
</dbReference>
<dbReference type="PANTHER" id="PTHR19957:SF3">
    <property type="entry name" value="SYNTAXIN-5"/>
    <property type="match status" value="1"/>
</dbReference>
<dbReference type="PANTHER" id="PTHR19957">
    <property type="entry name" value="SYNTAXIN"/>
    <property type="match status" value="1"/>
</dbReference>
<reference evidence="12 13" key="1">
    <citation type="journal article" date="2021" name="Sci. Rep.">
        <title>The genome of the diatom Chaetoceros tenuissimus carries an ancient integrated fragment of an extant virus.</title>
        <authorList>
            <person name="Hongo Y."/>
            <person name="Kimura K."/>
            <person name="Takaki Y."/>
            <person name="Yoshida Y."/>
            <person name="Baba S."/>
            <person name="Kobayashi G."/>
            <person name="Nagasaki K."/>
            <person name="Hano T."/>
            <person name="Tomaru Y."/>
        </authorList>
    </citation>
    <scope>NUCLEOTIDE SEQUENCE [LARGE SCALE GENOMIC DNA]</scope>
    <source>
        <strain evidence="12 13">NIES-3715</strain>
    </source>
</reference>
<dbReference type="InterPro" id="IPR000727">
    <property type="entry name" value="T_SNARE_dom"/>
</dbReference>
<keyword evidence="6 8" id="KW-0175">Coiled coil</keyword>
<keyword evidence="5 10" id="KW-1133">Transmembrane helix</keyword>
<name>A0AAD3D8G6_9STRA</name>
<feature type="region of interest" description="Disordered" evidence="9">
    <location>
        <begin position="163"/>
        <end position="183"/>
    </location>
</feature>
<evidence type="ECO:0000313" key="12">
    <source>
        <dbReference type="EMBL" id="GFH59769.1"/>
    </source>
</evidence>
<dbReference type="CDD" id="cd15844">
    <property type="entry name" value="SNARE_syntaxin5"/>
    <property type="match status" value="1"/>
</dbReference>
<organism evidence="12 13">
    <name type="scientific">Chaetoceros tenuissimus</name>
    <dbReference type="NCBI Taxonomy" id="426638"/>
    <lineage>
        <taxon>Eukaryota</taxon>
        <taxon>Sar</taxon>
        <taxon>Stramenopiles</taxon>
        <taxon>Ochrophyta</taxon>
        <taxon>Bacillariophyta</taxon>
        <taxon>Coscinodiscophyceae</taxon>
        <taxon>Chaetocerotophycidae</taxon>
        <taxon>Chaetocerotales</taxon>
        <taxon>Chaetocerotaceae</taxon>
        <taxon>Chaetoceros</taxon>
    </lineage>
</organism>
<dbReference type="InterPro" id="IPR045242">
    <property type="entry name" value="Syntaxin"/>
</dbReference>
<evidence type="ECO:0000256" key="8">
    <source>
        <dbReference type="SAM" id="Coils"/>
    </source>
</evidence>
<comment type="similarity">
    <text evidence="2">Belongs to the syntaxin family.</text>
</comment>
<evidence type="ECO:0000256" key="3">
    <source>
        <dbReference type="ARBA" id="ARBA00022448"/>
    </source>
</evidence>
<dbReference type="GO" id="GO:0006886">
    <property type="term" value="P:intracellular protein transport"/>
    <property type="evidence" value="ECO:0007669"/>
    <property type="project" value="TreeGrafter"/>
</dbReference>
<feature type="region of interest" description="Disordered" evidence="9">
    <location>
        <begin position="14"/>
        <end position="40"/>
    </location>
</feature>
<evidence type="ECO:0000256" key="2">
    <source>
        <dbReference type="ARBA" id="ARBA00009063"/>
    </source>
</evidence>
<dbReference type="Gene3D" id="1.20.5.110">
    <property type="match status" value="1"/>
</dbReference>
<dbReference type="PROSITE" id="PS50192">
    <property type="entry name" value="T_SNARE"/>
    <property type="match status" value="1"/>
</dbReference>
<dbReference type="GO" id="GO:0006906">
    <property type="term" value="P:vesicle fusion"/>
    <property type="evidence" value="ECO:0007669"/>
    <property type="project" value="TreeGrafter"/>
</dbReference>
<evidence type="ECO:0000256" key="4">
    <source>
        <dbReference type="ARBA" id="ARBA00022692"/>
    </source>
</evidence>
<evidence type="ECO:0000256" key="9">
    <source>
        <dbReference type="SAM" id="MobiDB-lite"/>
    </source>
</evidence>
<protein>
    <recommendedName>
        <fullName evidence="11">t-SNARE coiled-coil homology domain-containing protein</fullName>
    </recommendedName>
</protein>
<dbReference type="GO" id="GO:0000139">
    <property type="term" value="C:Golgi membrane"/>
    <property type="evidence" value="ECO:0007669"/>
    <property type="project" value="TreeGrafter"/>
</dbReference>
<feature type="compositionally biased region" description="Pro residues" evidence="9">
    <location>
        <begin position="17"/>
        <end position="36"/>
    </location>
</feature>
<keyword evidence="13" id="KW-1185">Reference proteome</keyword>
<dbReference type="GO" id="GO:0031201">
    <property type="term" value="C:SNARE complex"/>
    <property type="evidence" value="ECO:0007669"/>
    <property type="project" value="TreeGrafter"/>
</dbReference>
<evidence type="ECO:0000256" key="10">
    <source>
        <dbReference type="SAM" id="Phobius"/>
    </source>
</evidence>
<feature type="transmembrane region" description="Helical" evidence="10">
    <location>
        <begin position="396"/>
        <end position="415"/>
    </location>
</feature>
<dbReference type="InterPro" id="IPR010989">
    <property type="entry name" value="SNARE"/>
</dbReference>
<gene>
    <name evidence="12" type="ORF">CTEN210_16245</name>
</gene>
<evidence type="ECO:0000313" key="13">
    <source>
        <dbReference type="Proteomes" id="UP001054902"/>
    </source>
</evidence>